<evidence type="ECO:0000256" key="4">
    <source>
        <dbReference type="ARBA" id="ARBA00023136"/>
    </source>
</evidence>
<feature type="transmembrane region" description="Helical" evidence="6">
    <location>
        <begin position="134"/>
        <end position="155"/>
    </location>
</feature>
<evidence type="ECO:0000313" key="8">
    <source>
        <dbReference type="EMBL" id="QQL45317.1"/>
    </source>
</evidence>
<name>A0A7T7F1Y2_9BACT</name>
<dbReference type="Pfam" id="PF14237">
    <property type="entry name" value="GYF_2"/>
    <property type="match status" value="1"/>
</dbReference>
<dbReference type="Proteomes" id="UP000475117">
    <property type="component" value="Chromosome"/>
</dbReference>
<keyword evidence="3 6" id="KW-1133">Transmembrane helix</keyword>
<evidence type="ECO:0000313" key="9">
    <source>
        <dbReference type="Proteomes" id="UP000475117"/>
    </source>
</evidence>
<dbReference type="RefSeq" id="WP_235203525.1">
    <property type="nucleotide sequence ID" value="NZ_CP066776.1"/>
</dbReference>
<accession>A0A7T7F1Y2</accession>
<reference evidence="8 9" key="1">
    <citation type="submission" date="2020-12" db="EMBL/GenBank/DDBJ databases">
        <title>Sulforoseuscoccus oceanibium gen. nov., sp. nov., a representative of the phylum Verrucomicrobia with special cytoplasmic membrane, and proposal of Sulforoseuscoccusaceae fam. nov.</title>
        <authorList>
            <person name="Xi F."/>
        </authorList>
    </citation>
    <scope>NUCLEOTIDE SEQUENCE [LARGE SCALE GENOMIC DNA]</scope>
    <source>
        <strain evidence="8 9">T37</strain>
    </source>
</reference>
<comment type="subcellular location">
    <subcellularLocation>
        <location evidence="1">Membrane</location>
    </subcellularLocation>
</comment>
<dbReference type="InterPro" id="IPR035445">
    <property type="entry name" value="GYF-like_dom_sf"/>
</dbReference>
<dbReference type="PANTHER" id="PTHR14948:SF44">
    <property type="entry name" value="PROLINE-RICH TRANSMEMBRANE PROTEIN 1-LIKE"/>
    <property type="match status" value="1"/>
</dbReference>
<evidence type="ECO:0000256" key="1">
    <source>
        <dbReference type="ARBA" id="ARBA00004370"/>
    </source>
</evidence>
<dbReference type="EMBL" id="CP066776">
    <property type="protein sequence ID" value="QQL45317.1"/>
    <property type="molecule type" value="Genomic_DNA"/>
</dbReference>
<dbReference type="SUPFAM" id="SSF55277">
    <property type="entry name" value="GYF domain"/>
    <property type="match status" value="1"/>
</dbReference>
<feature type="region of interest" description="Disordered" evidence="5">
    <location>
        <begin position="55"/>
        <end position="79"/>
    </location>
</feature>
<evidence type="ECO:0000256" key="5">
    <source>
        <dbReference type="SAM" id="MobiDB-lite"/>
    </source>
</evidence>
<dbReference type="Pfam" id="PF04505">
    <property type="entry name" value="CD225"/>
    <property type="match status" value="1"/>
</dbReference>
<protein>
    <submittedName>
        <fullName evidence="8">CD225/dispanin family protein</fullName>
    </submittedName>
</protein>
<proteinExistence type="predicted"/>
<dbReference type="GO" id="GO:0016020">
    <property type="term" value="C:membrane"/>
    <property type="evidence" value="ECO:0007669"/>
    <property type="project" value="UniProtKB-SubCell"/>
</dbReference>
<feature type="domain" description="GYF" evidence="7">
    <location>
        <begin position="3"/>
        <end position="52"/>
    </location>
</feature>
<evidence type="ECO:0000256" key="2">
    <source>
        <dbReference type="ARBA" id="ARBA00022692"/>
    </source>
</evidence>
<keyword evidence="2 6" id="KW-0812">Transmembrane</keyword>
<dbReference type="InterPro" id="IPR007593">
    <property type="entry name" value="CD225/Dispanin_fam"/>
</dbReference>
<feature type="transmembrane region" description="Helical" evidence="6">
    <location>
        <begin position="89"/>
        <end position="113"/>
    </location>
</feature>
<dbReference type="InterPro" id="IPR025640">
    <property type="entry name" value="GYF_2"/>
</dbReference>
<evidence type="ECO:0000259" key="7">
    <source>
        <dbReference type="Pfam" id="PF14237"/>
    </source>
</evidence>
<keyword evidence="9" id="KW-1185">Reference proteome</keyword>
<organism evidence="8 9">
    <name type="scientific">Sulfuriroseicoccus oceanibius</name>
    <dbReference type="NCBI Taxonomy" id="2707525"/>
    <lineage>
        <taxon>Bacteria</taxon>
        <taxon>Pseudomonadati</taxon>
        <taxon>Verrucomicrobiota</taxon>
        <taxon>Verrucomicrobiia</taxon>
        <taxon>Verrucomicrobiales</taxon>
        <taxon>Verrucomicrobiaceae</taxon>
        <taxon>Sulfuriroseicoccus</taxon>
    </lineage>
</organism>
<dbReference type="InterPro" id="IPR051423">
    <property type="entry name" value="CD225/Dispanin"/>
</dbReference>
<dbReference type="PANTHER" id="PTHR14948">
    <property type="entry name" value="NG5"/>
    <property type="match status" value="1"/>
</dbReference>
<evidence type="ECO:0000256" key="3">
    <source>
        <dbReference type="ARBA" id="ARBA00022989"/>
    </source>
</evidence>
<gene>
    <name evidence="8" type="ORF">G3M56_001640</name>
</gene>
<keyword evidence="4 6" id="KW-0472">Membrane</keyword>
<sequence length="156" mass="16601">MQWYYTENGTQQGPVSGEQMTALIQSGRLTSQSLVWREGMANWLPVAQVPELSALAQSGPPATSHSPYQPPASTPTHPGMPIGPEIPTYLWQSIVVTLLCCLPTGIVAIVYASKVNSLRLNGDQAGAQEASNNAKNWCLISLIVGIGAIILSMLAN</sequence>
<dbReference type="AlphaFoldDB" id="A0A7T7F1Y2"/>
<dbReference type="KEGG" id="soa:G3M56_001640"/>
<evidence type="ECO:0000256" key="6">
    <source>
        <dbReference type="SAM" id="Phobius"/>
    </source>
</evidence>